<feature type="transmembrane region" description="Helical" evidence="1">
    <location>
        <begin position="170"/>
        <end position="187"/>
    </location>
</feature>
<evidence type="ECO:0000256" key="1">
    <source>
        <dbReference type="SAM" id="Phobius"/>
    </source>
</evidence>
<feature type="transmembrane region" description="Helical" evidence="1">
    <location>
        <begin position="238"/>
        <end position="259"/>
    </location>
</feature>
<proteinExistence type="predicted"/>
<feature type="transmembrane region" description="Helical" evidence="1">
    <location>
        <begin position="207"/>
        <end position="226"/>
    </location>
</feature>
<organism evidence="2 3">
    <name type="scientific">Anoxynatronum buryatiense</name>
    <dbReference type="NCBI Taxonomy" id="489973"/>
    <lineage>
        <taxon>Bacteria</taxon>
        <taxon>Bacillati</taxon>
        <taxon>Bacillota</taxon>
        <taxon>Clostridia</taxon>
        <taxon>Eubacteriales</taxon>
        <taxon>Clostridiaceae</taxon>
        <taxon>Anoxynatronum</taxon>
    </lineage>
</organism>
<keyword evidence="1" id="KW-0472">Membrane</keyword>
<feature type="transmembrane region" description="Helical" evidence="1">
    <location>
        <begin position="56"/>
        <end position="76"/>
    </location>
</feature>
<feature type="transmembrane region" description="Helical" evidence="1">
    <location>
        <begin position="265"/>
        <end position="287"/>
    </location>
</feature>
<feature type="transmembrane region" description="Helical" evidence="1">
    <location>
        <begin position="118"/>
        <end position="138"/>
    </location>
</feature>
<protein>
    <submittedName>
        <fullName evidence="2">Uncharacterized protein</fullName>
    </submittedName>
</protein>
<comment type="caution">
    <text evidence="2">The sequence shown here is derived from an EMBL/GenBank/DDBJ whole genome shotgun (WGS) entry which is preliminary data.</text>
</comment>
<feature type="transmembrane region" description="Helical" evidence="1">
    <location>
        <begin position="88"/>
        <end position="112"/>
    </location>
</feature>
<name>A0AA45WXQ4_9CLOT</name>
<dbReference type="Proteomes" id="UP001158066">
    <property type="component" value="Unassembled WGS sequence"/>
</dbReference>
<evidence type="ECO:0000313" key="3">
    <source>
        <dbReference type="Proteomes" id="UP001158066"/>
    </source>
</evidence>
<sequence length="304" mass="33744">MKGKRSMKSKKWKYAVIITIAVALDILLHVLTGGYSETAPHALELSSLAEHVGEEGAAILWAVLAFSGVAYVFHRFEGSIKGSKFTKGLRYGIAIGMMWLIAMLEGVALFGNSLLNEFIVGLSDFIPVVVMSVLLSLFTGNNESTRPASSLVKRRKNPDMKKLASQRKNLLTLIVFATLFLVGRYVAYHTELIMSGYRVNGLSTAVWTFFMGLTMGAAYLLLHHAVKDDLKIMKSVTFGICIFGTTWLLFICFMPLLFKGFLVDVLVRVAIDVTLVIISAYCCELLLSDSTFRKGRLKYERESV</sequence>
<keyword evidence="3" id="KW-1185">Reference proteome</keyword>
<reference evidence="2" key="1">
    <citation type="submission" date="2017-05" db="EMBL/GenBank/DDBJ databases">
        <authorList>
            <person name="Varghese N."/>
            <person name="Submissions S."/>
        </authorList>
    </citation>
    <scope>NUCLEOTIDE SEQUENCE</scope>
    <source>
        <strain evidence="2">Su22</strain>
    </source>
</reference>
<dbReference type="AlphaFoldDB" id="A0AA45WXQ4"/>
<accession>A0AA45WXQ4</accession>
<dbReference type="EMBL" id="FXUF01000011">
    <property type="protein sequence ID" value="SMP63468.1"/>
    <property type="molecule type" value="Genomic_DNA"/>
</dbReference>
<feature type="transmembrane region" description="Helical" evidence="1">
    <location>
        <begin position="12"/>
        <end position="36"/>
    </location>
</feature>
<evidence type="ECO:0000313" key="2">
    <source>
        <dbReference type="EMBL" id="SMP63468.1"/>
    </source>
</evidence>
<gene>
    <name evidence="2" type="ORF">SAMN06296020_11127</name>
</gene>
<keyword evidence="1" id="KW-1133">Transmembrane helix</keyword>
<keyword evidence="1" id="KW-0812">Transmembrane</keyword>